<accession>A0AAC8YF17</accession>
<proteinExistence type="predicted"/>
<dbReference type="RefSeq" id="WP_062819505.1">
    <property type="nucleotide sequence ID" value="NZ_CP014352.1"/>
</dbReference>
<dbReference type="Proteomes" id="UP000178666">
    <property type="component" value="Chromosome"/>
</dbReference>
<evidence type="ECO:0000313" key="1">
    <source>
        <dbReference type="EMBL" id="AMS05403.1"/>
    </source>
</evidence>
<evidence type="ECO:0000313" key="3">
    <source>
        <dbReference type="Proteomes" id="UP000075221"/>
    </source>
</evidence>
<gene>
    <name evidence="2" type="ORF">A8L58_09425</name>
    <name evidence="1" type="ORF">AXH35_07970</name>
</gene>
<dbReference type="EMBL" id="CP015970">
    <property type="protein sequence ID" value="AOZ46877.1"/>
    <property type="molecule type" value="Genomic_DNA"/>
</dbReference>
<keyword evidence="4" id="KW-1185">Reference proteome</keyword>
<reference evidence="1 3" key="2">
    <citation type="submission" date="2016-02" db="EMBL/GenBank/DDBJ databases">
        <title>Complete Genome Sequence of Propionibacterium acidipropionici ATCC 55737.</title>
        <authorList>
            <person name="Luna Flores C.H."/>
            <person name="Nielsen L.K."/>
            <person name="Marcellin E."/>
        </authorList>
    </citation>
    <scope>NUCLEOTIDE SEQUENCE [LARGE SCALE GENOMIC DNA]</scope>
    <source>
        <strain evidence="1 3">ATCC 55737</strain>
    </source>
</reference>
<protein>
    <submittedName>
        <fullName evidence="1">Uncharacterized protein</fullName>
    </submittedName>
</protein>
<sequence length="216" mass="22584">MAGNLRGDARATIAAGLDSALDKQRPVAVANVARLRQLHPDKTAEELVAYFENWYLGTVSFGDVAVDRTVSGPDGVVEMPAALGDFLAYVDASVLFILEAAEVQGLVPEDHDRRKLLVLSALVGDADGKALEPLIGEVGPLWGPKIVDGIPLEAVVAANETLGSRIDTTWGDTGAPVPGRHAAVKVTVDADGDGDGLFGWRAVTSARKILGPARAQ</sequence>
<organism evidence="1 3">
    <name type="scientific">Acidipropionibacterium acidipropionici</name>
    <dbReference type="NCBI Taxonomy" id="1748"/>
    <lineage>
        <taxon>Bacteria</taxon>
        <taxon>Bacillati</taxon>
        <taxon>Actinomycetota</taxon>
        <taxon>Actinomycetes</taxon>
        <taxon>Propionibacteriales</taxon>
        <taxon>Propionibacteriaceae</taxon>
        <taxon>Acidipropionibacterium</taxon>
    </lineage>
</organism>
<evidence type="ECO:0000313" key="4">
    <source>
        <dbReference type="Proteomes" id="UP000178666"/>
    </source>
</evidence>
<name>A0AAC8YF17_9ACTN</name>
<dbReference type="Proteomes" id="UP000075221">
    <property type="component" value="Chromosome"/>
</dbReference>
<evidence type="ECO:0000313" key="2">
    <source>
        <dbReference type="EMBL" id="AOZ46877.1"/>
    </source>
</evidence>
<reference evidence="2 4" key="1">
    <citation type="journal article" date="2016" name="Plant Dis.">
        <title>Improved production of propionic acid using genome shuffling.</title>
        <authorList>
            <person name="Luna-Flores C.H."/>
            <person name="Palfreyman R.W."/>
            <person name="Kromer J.O."/>
            <person name="Nielsen L.K."/>
            <person name="Marcellin E."/>
        </authorList>
    </citation>
    <scope>NUCLEOTIDE SEQUENCE [LARGE SCALE GENOMIC DNA]</scope>
    <source>
        <strain evidence="2 4">F3E8</strain>
    </source>
</reference>
<dbReference type="AlphaFoldDB" id="A0AAC8YF17"/>
<dbReference type="EMBL" id="CP014352">
    <property type="protein sequence ID" value="AMS05403.1"/>
    <property type="molecule type" value="Genomic_DNA"/>
</dbReference>